<reference evidence="4 5" key="1">
    <citation type="submission" date="2023-05" db="EMBL/GenBank/DDBJ databases">
        <title>Marinobacter albus sp. nov., a marine bacterium isolated from sand in a coastal intertidal zone of huludao.</title>
        <authorList>
            <person name="Deng T."/>
        </authorList>
    </citation>
    <scope>NUCLEOTIDE SEQUENCE [LARGE SCALE GENOMIC DNA]</scope>
    <source>
        <strain evidence="4 5">M216</strain>
    </source>
</reference>
<evidence type="ECO:0000256" key="2">
    <source>
        <dbReference type="SAM" id="SignalP"/>
    </source>
</evidence>
<name>A0ABT7HGC2_9GAMM</name>
<accession>A0ABT7HGC2</accession>
<sequence>MRKATNHLGRLAMAAGTAAMLGLAPVAYADETVALKNALYGAGYNITNVSSKMDDATRAALTTFQKENGLQATGTLNDETKKALGMISVKVAAASTAPAQSSASSSAPAKSEAPAKTESAEEGAIEEDDEGGWSLW</sequence>
<comment type="caution">
    <text evidence="4">The sequence shown here is derived from an EMBL/GenBank/DDBJ whole genome shotgun (WGS) entry which is preliminary data.</text>
</comment>
<feature type="region of interest" description="Disordered" evidence="1">
    <location>
        <begin position="97"/>
        <end position="136"/>
    </location>
</feature>
<feature type="domain" description="Peptidoglycan binding-like" evidence="3">
    <location>
        <begin position="30"/>
        <end position="84"/>
    </location>
</feature>
<feature type="chain" id="PRO_5046390776" evidence="2">
    <location>
        <begin position="30"/>
        <end position="136"/>
    </location>
</feature>
<feature type="compositionally biased region" description="Acidic residues" evidence="1">
    <location>
        <begin position="120"/>
        <end position="136"/>
    </location>
</feature>
<dbReference type="Pfam" id="PF01471">
    <property type="entry name" value="PG_binding_1"/>
    <property type="match status" value="1"/>
</dbReference>
<dbReference type="SUPFAM" id="SSF47090">
    <property type="entry name" value="PGBD-like"/>
    <property type="match status" value="1"/>
</dbReference>
<protein>
    <submittedName>
        <fullName evidence="4">Peptidoglycan-binding domain-containing protein</fullName>
    </submittedName>
</protein>
<keyword evidence="2" id="KW-0732">Signal</keyword>
<evidence type="ECO:0000256" key="1">
    <source>
        <dbReference type="SAM" id="MobiDB-lite"/>
    </source>
</evidence>
<keyword evidence="5" id="KW-1185">Reference proteome</keyword>
<dbReference type="Gene3D" id="1.10.101.10">
    <property type="entry name" value="PGBD-like superfamily/PGBD"/>
    <property type="match status" value="1"/>
</dbReference>
<proteinExistence type="predicted"/>
<dbReference type="InterPro" id="IPR002477">
    <property type="entry name" value="Peptidoglycan-bd-like"/>
</dbReference>
<gene>
    <name evidence="4" type="ORF">QQF73_17510</name>
</gene>
<evidence type="ECO:0000259" key="3">
    <source>
        <dbReference type="Pfam" id="PF01471"/>
    </source>
</evidence>
<feature type="compositionally biased region" description="Low complexity" evidence="1">
    <location>
        <begin position="97"/>
        <end position="112"/>
    </location>
</feature>
<dbReference type="EMBL" id="JASSQD010000003">
    <property type="protein sequence ID" value="MDK9559436.1"/>
    <property type="molecule type" value="Genomic_DNA"/>
</dbReference>
<dbReference type="Proteomes" id="UP001223547">
    <property type="component" value="Unassembled WGS sequence"/>
</dbReference>
<feature type="signal peptide" evidence="2">
    <location>
        <begin position="1"/>
        <end position="29"/>
    </location>
</feature>
<organism evidence="4 5">
    <name type="scientific">Marinobacter albus</name>
    <dbReference type="NCBI Taxonomy" id="3030833"/>
    <lineage>
        <taxon>Bacteria</taxon>
        <taxon>Pseudomonadati</taxon>
        <taxon>Pseudomonadota</taxon>
        <taxon>Gammaproteobacteria</taxon>
        <taxon>Pseudomonadales</taxon>
        <taxon>Marinobacteraceae</taxon>
        <taxon>Marinobacter</taxon>
    </lineage>
</organism>
<evidence type="ECO:0000313" key="4">
    <source>
        <dbReference type="EMBL" id="MDK9559436.1"/>
    </source>
</evidence>
<dbReference type="InterPro" id="IPR036365">
    <property type="entry name" value="PGBD-like_sf"/>
</dbReference>
<dbReference type="RefSeq" id="WP_219868619.1">
    <property type="nucleotide sequence ID" value="NZ_JASSQD010000003.1"/>
</dbReference>
<dbReference type="InterPro" id="IPR036366">
    <property type="entry name" value="PGBDSf"/>
</dbReference>
<evidence type="ECO:0000313" key="5">
    <source>
        <dbReference type="Proteomes" id="UP001223547"/>
    </source>
</evidence>